<dbReference type="PANTHER" id="PTHR11567:SF29">
    <property type="entry name" value="ACID PHOSPHATASE FAMILY"/>
    <property type="match status" value="1"/>
</dbReference>
<dbReference type="Proteomes" id="UP000746747">
    <property type="component" value="Unassembled WGS sequence"/>
</dbReference>
<evidence type="ECO:0000313" key="3">
    <source>
        <dbReference type="Proteomes" id="UP000746747"/>
    </source>
</evidence>
<dbReference type="AlphaFoldDB" id="A0A8J2Q3B4"/>
<dbReference type="Gene3D" id="3.40.50.1240">
    <property type="entry name" value="Phosphoglycerate mutase-like"/>
    <property type="match status" value="1"/>
</dbReference>
<dbReference type="InterPro" id="IPR050645">
    <property type="entry name" value="Histidine_acid_phosphatase"/>
</dbReference>
<dbReference type="EMBL" id="CAKAEH010001303">
    <property type="protein sequence ID" value="CAG9534345.1"/>
    <property type="molecule type" value="Genomic_DNA"/>
</dbReference>
<dbReference type="OrthoDB" id="10257284at2759"/>
<dbReference type="GO" id="GO:0016791">
    <property type="term" value="F:phosphatase activity"/>
    <property type="evidence" value="ECO:0007669"/>
    <property type="project" value="TreeGrafter"/>
</dbReference>
<name>A0A8J2Q3B4_9BILA</name>
<dbReference type="Pfam" id="PF00328">
    <property type="entry name" value="His_Phos_2"/>
    <property type="match status" value="1"/>
</dbReference>
<accession>A0A8J2Q3B4</accession>
<evidence type="ECO:0000313" key="2">
    <source>
        <dbReference type="EMBL" id="CAG9534345.1"/>
    </source>
</evidence>
<gene>
    <name evidence="2" type="ORF">CJOHNSTONI_LOCUS4489</name>
</gene>
<comment type="caution">
    <text evidence="2">The sequence shown here is derived from an EMBL/GenBank/DDBJ whole genome shotgun (WGS) entry which is preliminary data.</text>
</comment>
<protein>
    <submittedName>
        <fullName evidence="2">Uncharacterized protein</fullName>
    </submittedName>
</protein>
<comment type="similarity">
    <text evidence="1">Belongs to the histidine acid phosphatase family.</text>
</comment>
<reference evidence="2" key="1">
    <citation type="submission" date="2021-09" db="EMBL/GenBank/DDBJ databases">
        <authorList>
            <consortium name="Pathogen Informatics"/>
        </authorList>
    </citation>
    <scope>NUCLEOTIDE SEQUENCE</scope>
</reference>
<evidence type="ECO:0000256" key="1">
    <source>
        <dbReference type="ARBA" id="ARBA00005375"/>
    </source>
</evidence>
<dbReference type="InterPro" id="IPR000560">
    <property type="entry name" value="His_Pase_clade-2"/>
</dbReference>
<sequence>MLICWYVAVYCVILSLEQDAHFKRETSIAIDENAKLVIFGMRHGNCYPGKFLLENSRTWGFEGVNELTQFGKREGFGFGKELREFVGSLVGNNYIRNEVAFYTSSANRCQMTLQVVMAGFYPPDTFAEWNHALEWSPVPYTIDDSMLRTYSLPNCSIIEQAWEPIIHDNLPELVQITAENAQLLEHIATHTGWNKSIQSASNLAGNILEMNLYNTTFPDWIEQPTLENFDKNSLKEAIMMFLDKHSLTCVNYKPCRDIMGGIWLNHVLTILRNTADSQQTKKLIGYVSHLEMILSVMKILRINQTFLDTTAGFLVEYRDKPHKSIRLLFHEALAIDRHIIRQAEYVEELEELSDSNHWIPFESFYELVKDKAITNWEEACGRKISQCVVSGSDIISSQRIITVDNDNSILINHQTSTTPSVIFASLCNIAIHLLVTSSFIS</sequence>
<dbReference type="SUPFAM" id="SSF53254">
    <property type="entry name" value="Phosphoglycerate mutase-like"/>
    <property type="match status" value="1"/>
</dbReference>
<keyword evidence="3" id="KW-1185">Reference proteome</keyword>
<dbReference type="CDD" id="cd07061">
    <property type="entry name" value="HP_HAP_like"/>
    <property type="match status" value="1"/>
</dbReference>
<dbReference type="InterPro" id="IPR029033">
    <property type="entry name" value="His_PPase_superfam"/>
</dbReference>
<proteinExistence type="inferred from homology"/>
<organism evidence="2 3">
    <name type="scientific">Cercopithifilaria johnstoni</name>
    <dbReference type="NCBI Taxonomy" id="2874296"/>
    <lineage>
        <taxon>Eukaryota</taxon>
        <taxon>Metazoa</taxon>
        <taxon>Ecdysozoa</taxon>
        <taxon>Nematoda</taxon>
        <taxon>Chromadorea</taxon>
        <taxon>Rhabditida</taxon>
        <taxon>Spirurina</taxon>
        <taxon>Spiruromorpha</taxon>
        <taxon>Filarioidea</taxon>
        <taxon>Onchocercidae</taxon>
        <taxon>Cercopithifilaria</taxon>
    </lineage>
</organism>
<dbReference type="PANTHER" id="PTHR11567">
    <property type="entry name" value="ACID PHOSPHATASE-RELATED"/>
    <property type="match status" value="1"/>
</dbReference>